<keyword evidence="1" id="KW-1185">Reference proteome</keyword>
<dbReference type="AlphaFoldDB" id="A0A1I7Z9A0"/>
<reference evidence="2" key="1">
    <citation type="submission" date="2016-11" db="UniProtKB">
        <authorList>
            <consortium name="WormBaseParasite"/>
        </authorList>
    </citation>
    <scope>IDENTIFICATION</scope>
</reference>
<proteinExistence type="predicted"/>
<evidence type="ECO:0000313" key="1">
    <source>
        <dbReference type="Proteomes" id="UP000095287"/>
    </source>
</evidence>
<protein>
    <submittedName>
        <fullName evidence="2">BBS2_C domain-containing protein</fullName>
    </submittedName>
</protein>
<organism evidence="1 2">
    <name type="scientific">Steinernema glaseri</name>
    <dbReference type="NCBI Taxonomy" id="37863"/>
    <lineage>
        <taxon>Eukaryota</taxon>
        <taxon>Metazoa</taxon>
        <taxon>Ecdysozoa</taxon>
        <taxon>Nematoda</taxon>
        <taxon>Chromadorea</taxon>
        <taxon>Rhabditida</taxon>
        <taxon>Tylenchina</taxon>
        <taxon>Panagrolaimomorpha</taxon>
        <taxon>Strongyloidoidea</taxon>
        <taxon>Steinernematidae</taxon>
        <taxon>Steinernema</taxon>
    </lineage>
</organism>
<sequence>MSLNQGMDSFDLDLGLTFEDSQFMDSQVFENEANEITEEPGTSCEDMEVECEGKTDKVHYELEQSVQKLASVNKDYDAAMKYRRQLDDMAVQVKQAVLLREAMEKCASDRKESLPLDAKLKVYPTSDGPIVIFCEIRNYTQYNLDEWGFTFTFQSCDKSTENEVKRKSTYSVNQKLISAGKTSKSKLYIADYHQFPAMVHVCAVKTFNFLNDDLHVVRIQLDPIILTRWDLFTLDNPLIDVSEGKISRTVLYDEKLEVLALRLHDKAVYLLCQKETTPEALLRFIFDANPVVLSTHDGSNSISGFVQIDRHGGTSSVTLTIQRRMKDLTVLLQGRNIQELKDFRADLQLKILLAFSRIRRRPIDGIENPINTENLDTMFATTMSNFV</sequence>
<dbReference type="Proteomes" id="UP000095287">
    <property type="component" value="Unplaced"/>
</dbReference>
<evidence type="ECO:0000313" key="2">
    <source>
        <dbReference type="WBParaSite" id="L893_g24207.t1"/>
    </source>
</evidence>
<dbReference type="WBParaSite" id="L893_g24207.t1">
    <property type="protein sequence ID" value="L893_g24207.t1"/>
    <property type="gene ID" value="L893_g24207"/>
</dbReference>
<name>A0A1I7Z9A0_9BILA</name>
<accession>A0A1I7Z9A0</accession>